<dbReference type="GO" id="GO:0003677">
    <property type="term" value="F:DNA binding"/>
    <property type="evidence" value="ECO:0007669"/>
    <property type="project" value="UniProtKB-KW"/>
</dbReference>
<dbReference type="PRINTS" id="PR01159">
    <property type="entry name" value="DNAGYRASEB"/>
</dbReference>
<evidence type="ECO:0000256" key="11">
    <source>
        <dbReference type="SAM" id="MobiDB-lite"/>
    </source>
</evidence>
<evidence type="ECO:0000256" key="6">
    <source>
        <dbReference type="ARBA" id="ARBA00022842"/>
    </source>
</evidence>
<comment type="miscellaneous">
    <text evidence="10">Few gyrases are as efficient as E.coli at forming negative supercoils. Not all organisms have 2 type II topoisomerases; in organisms with a single type II topoisomerase this enzyme also has to decatenate newly replicated chromosomes.</text>
</comment>
<keyword evidence="9 10" id="KW-0413">Isomerase</keyword>
<evidence type="ECO:0000256" key="3">
    <source>
        <dbReference type="ARBA" id="ARBA00022723"/>
    </source>
</evidence>
<sequence length="678" mass="75384">MAKTRESMMSEQLPDDYTDALLTDNKQPGGIEEGKMNGNSNGPGNTNGYSGQNIQILEGLEAVRVRPGMYIGATDQRGLHHLIQEVVDNSIDEVMAGYADTVKVVIHPDASVTISDNGRGIPVDEHHQRPGMSTLEVVMTVLHAGGKFGGGGYQISSGLHGVGVSVVNALSEWCQVDVAKEGKLYRQRYEKGVPVTKLTEMGAVEGSGTTTTFLPDLTVMETRDYSFEALAQRFREMAYLNRGLTITLIDERSDREATFYFEGGLTSFVRYLNKNRNVLQSRPVSVVREIDKVKVELALQYNDSWSSTEFSFANGINTVDGGMHITGFRSALTRTLNEYARKANILKEKDGNLSGDDVRQGLTVVLSVKIPNPQFEAQTKSKLNNAEVRPIVESITTDLLTQYLEETPGEAKVIIDKCLTSARAREAARAARDLIQRKNALDTTLPGKLADCSERRADRCELYLVEGDSAGGSAKQGRDRHFQAILPLRGKILNVERVGLDKVLKSEEVKNIITALGAGIDEHFNMTKLRYGRILIMCDADVDGAHIRTLLLTFFFRHMPELIHDGHLFIAQPPLYHIKVGKQVHYVYTMEERDAIVSEYRSTHNGKEPEIGRYKGLGEMNPETLWETTMDPARRTILKVNVEEAIEADKTFSMLMGDDVMPRKRFIESHAKLANLDV</sequence>
<dbReference type="Pfam" id="PF02518">
    <property type="entry name" value="HATPase_c"/>
    <property type="match status" value="1"/>
</dbReference>
<dbReference type="InterPro" id="IPR018522">
    <property type="entry name" value="TopoIIA_CS"/>
</dbReference>
<dbReference type="InterPro" id="IPR013506">
    <property type="entry name" value="Topo_IIA_bsu_dom2"/>
</dbReference>
<dbReference type="InterPro" id="IPR001241">
    <property type="entry name" value="Topo_IIA"/>
</dbReference>
<comment type="cofactor">
    <cofactor evidence="10">
        <name>Mg(2+)</name>
        <dbReference type="ChEBI" id="CHEBI:18420"/>
    </cofactor>
    <cofactor evidence="10">
        <name>Mn(2+)</name>
        <dbReference type="ChEBI" id="CHEBI:29035"/>
    </cofactor>
    <cofactor evidence="10">
        <name>Ca(2+)</name>
        <dbReference type="ChEBI" id="CHEBI:29108"/>
    </cofactor>
    <text evidence="10">Binds two Mg(2+) per subunit. The magnesium ions form salt bridges with both the protein and the DNA. Can also accept other divalent metal cations, such as Mn(2+) or Ca(2+).</text>
</comment>
<feature type="compositionally biased region" description="Low complexity" evidence="11">
    <location>
        <begin position="37"/>
        <end position="50"/>
    </location>
</feature>
<comment type="subunit">
    <text evidence="10">Heterotetramer, composed of two GyrA and two GyrB chains. In the heterotetramer, GyrA contains the active site tyrosine that forms a transient covalent intermediate with DNA, while GyrB binds cofactors and catalyzes ATP hydrolysis.</text>
</comment>
<feature type="binding site" evidence="10">
    <location>
        <position position="539"/>
    </location>
    <ligand>
        <name>Mg(2+)</name>
        <dbReference type="ChEBI" id="CHEBI:18420"/>
        <label>1</label>
        <note>catalytic</note>
    </ligand>
</feature>
<comment type="subcellular location">
    <subcellularLocation>
        <location evidence="10">Cytoplasm</location>
    </subcellularLocation>
</comment>
<dbReference type="InterPro" id="IPR003594">
    <property type="entry name" value="HATPase_dom"/>
</dbReference>
<dbReference type="Gene3D" id="3.30.230.10">
    <property type="match status" value="1"/>
</dbReference>
<dbReference type="NCBIfam" id="TIGR01059">
    <property type="entry name" value="gyrB"/>
    <property type="match status" value="1"/>
</dbReference>
<dbReference type="EC" id="5.6.2.2" evidence="10"/>
<dbReference type="NCBIfam" id="NF004189">
    <property type="entry name" value="PRK05644.1"/>
    <property type="match status" value="1"/>
</dbReference>
<organism evidence="13 14">
    <name type="scientific">Tengunoibacter tsumagoiensis</name>
    <dbReference type="NCBI Taxonomy" id="2014871"/>
    <lineage>
        <taxon>Bacteria</taxon>
        <taxon>Bacillati</taxon>
        <taxon>Chloroflexota</taxon>
        <taxon>Ktedonobacteria</taxon>
        <taxon>Ktedonobacterales</taxon>
        <taxon>Dictyobacteraceae</taxon>
        <taxon>Tengunoibacter</taxon>
    </lineage>
</organism>
<dbReference type="Gene3D" id="3.30.565.10">
    <property type="entry name" value="Histidine kinase-like ATPase, C-terminal domain"/>
    <property type="match status" value="1"/>
</dbReference>
<evidence type="ECO:0000256" key="4">
    <source>
        <dbReference type="ARBA" id="ARBA00022741"/>
    </source>
</evidence>
<dbReference type="Proteomes" id="UP000287352">
    <property type="component" value="Unassembled WGS sequence"/>
</dbReference>
<dbReference type="GO" id="GO:0006261">
    <property type="term" value="P:DNA-templated DNA replication"/>
    <property type="evidence" value="ECO:0007669"/>
    <property type="project" value="UniProtKB-UniRule"/>
</dbReference>
<keyword evidence="4 10" id="KW-0547">Nucleotide-binding</keyword>
<dbReference type="GO" id="GO:0005737">
    <property type="term" value="C:cytoplasm"/>
    <property type="evidence" value="ECO:0007669"/>
    <property type="project" value="UniProtKB-SubCell"/>
</dbReference>
<dbReference type="SUPFAM" id="SSF56719">
    <property type="entry name" value="Type II DNA topoisomerase"/>
    <property type="match status" value="1"/>
</dbReference>
<comment type="similarity">
    <text evidence="2 10">Belongs to the type II topoisomerase GyrB family.</text>
</comment>
<feature type="site" description="Interaction with DNA" evidence="10">
    <location>
        <position position="491"/>
    </location>
</feature>
<dbReference type="InterPro" id="IPR006171">
    <property type="entry name" value="TOPRIM_dom"/>
</dbReference>
<name>A0A401ZUZ4_9CHLR</name>
<evidence type="ECO:0000256" key="5">
    <source>
        <dbReference type="ARBA" id="ARBA00022840"/>
    </source>
</evidence>
<dbReference type="Pfam" id="PF00986">
    <property type="entry name" value="DNA_gyraseB_C"/>
    <property type="match status" value="1"/>
</dbReference>
<comment type="caution">
    <text evidence="13">The sequence shown here is derived from an EMBL/GenBank/DDBJ whole genome shotgun (WGS) entry which is preliminary data.</text>
</comment>
<feature type="binding site" evidence="10">
    <location>
        <position position="541"/>
    </location>
    <ligand>
        <name>Mg(2+)</name>
        <dbReference type="ChEBI" id="CHEBI:18420"/>
        <label>2</label>
    </ligand>
</feature>
<evidence type="ECO:0000313" key="13">
    <source>
        <dbReference type="EMBL" id="GCE10657.1"/>
    </source>
</evidence>
<keyword evidence="3 10" id="KW-0479">Metal-binding</keyword>
<dbReference type="AlphaFoldDB" id="A0A401ZUZ4"/>
<dbReference type="InterPro" id="IPR036890">
    <property type="entry name" value="HATPase_C_sf"/>
</dbReference>
<dbReference type="Gene3D" id="3.40.50.670">
    <property type="match status" value="1"/>
</dbReference>
<feature type="domain" description="Toprim" evidence="12">
    <location>
        <begin position="460"/>
        <end position="574"/>
    </location>
</feature>
<dbReference type="FunFam" id="3.30.230.10:FF:000005">
    <property type="entry name" value="DNA gyrase subunit B"/>
    <property type="match status" value="1"/>
</dbReference>
<feature type="binding site" evidence="10">
    <location>
        <position position="539"/>
    </location>
    <ligand>
        <name>Mg(2+)</name>
        <dbReference type="ChEBI" id="CHEBI:18420"/>
        <label>2</label>
    </ligand>
</feature>
<feature type="binding site" evidence="10">
    <location>
        <position position="466"/>
    </location>
    <ligand>
        <name>Mg(2+)</name>
        <dbReference type="ChEBI" id="CHEBI:18420"/>
        <label>1</label>
        <note>catalytic</note>
    </ligand>
</feature>
<dbReference type="InterPro" id="IPR002288">
    <property type="entry name" value="DNA_gyrase_B_C"/>
</dbReference>
<dbReference type="CDD" id="cd16928">
    <property type="entry name" value="HATPase_GyrB-like"/>
    <property type="match status" value="1"/>
</dbReference>
<accession>A0A401ZUZ4</accession>
<dbReference type="SUPFAM" id="SSF54211">
    <property type="entry name" value="Ribosomal protein S5 domain 2-like"/>
    <property type="match status" value="1"/>
</dbReference>
<dbReference type="InterPro" id="IPR013760">
    <property type="entry name" value="Topo_IIA-like_dom_sf"/>
</dbReference>
<feature type="site" description="Interaction with DNA" evidence="10">
    <location>
        <position position="494"/>
    </location>
</feature>
<evidence type="ECO:0000313" key="14">
    <source>
        <dbReference type="Proteomes" id="UP000287352"/>
    </source>
</evidence>
<evidence type="ECO:0000256" key="7">
    <source>
        <dbReference type="ARBA" id="ARBA00023029"/>
    </source>
</evidence>
<dbReference type="InterPro" id="IPR014721">
    <property type="entry name" value="Ribsml_uS5_D2-typ_fold_subgr"/>
</dbReference>
<dbReference type="SMART" id="SM00433">
    <property type="entry name" value="TOP2c"/>
    <property type="match status" value="1"/>
</dbReference>
<evidence type="ECO:0000256" key="1">
    <source>
        <dbReference type="ARBA" id="ARBA00000185"/>
    </source>
</evidence>
<dbReference type="CDD" id="cd03366">
    <property type="entry name" value="TOPRIM_TopoIIA_GyrB"/>
    <property type="match status" value="1"/>
</dbReference>
<dbReference type="PANTHER" id="PTHR45866:SF1">
    <property type="entry name" value="DNA GYRASE SUBUNIT B, MITOCHONDRIAL"/>
    <property type="match status" value="1"/>
</dbReference>
<dbReference type="FunFam" id="3.40.50.670:FF:000002">
    <property type="entry name" value="DNA gyrase subunit B"/>
    <property type="match status" value="1"/>
</dbReference>
<dbReference type="EMBL" id="BIFR01000001">
    <property type="protein sequence ID" value="GCE10657.1"/>
    <property type="molecule type" value="Genomic_DNA"/>
</dbReference>
<dbReference type="HAMAP" id="MF_01898">
    <property type="entry name" value="GyrB"/>
    <property type="match status" value="1"/>
</dbReference>
<dbReference type="PRINTS" id="PR00418">
    <property type="entry name" value="TPI2FAMILY"/>
</dbReference>
<dbReference type="GO" id="GO:0034335">
    <property type="term" value="F:DNA negative supercoiling activity"/>
    <property type="evidence" value="ECO:0007669"/>
    <property type="project" value="UniProtKB-ARBA"/>
</dbReference>
<dbReference type="InterPro" id="IPR013759">
    <property type="entry name" value="Topo_IIA_B_C"/>
</dbReference>
<dbReference type="InterPro" id="IPR000565">
    <property type="entry name" value="Topo_IIA_B"/>
</dbReference>
<keyword evidence="5 10" id="KW-0067">ATP-binding</keyword>
<dbReference type="PROSITE" id="PS50880">
    <property type="entry name" value="TOPRIM"/>
    <property type="match status" value="1"/>
</dbReference>
<dbReference type="InterPro" id="IPR020568">
    <property type="entry name" value="Ribosomal_Su5_D2-typ_SF"/>
</dbReference>
<evidence type="ECO:0000259" key="12">
    <source>
        <dbReference type="PROSITE" id="PS50880"/>
    </source>
</evidence>
<feature type="region of interest" description="Disordered" evidence="11">
    <location>
        <begin position="1"/>
        <end position="50"/>
    </location>
</feature>
<dbReference type="GO" id="GO:0005524">
    <property type="term" value="F:ATP binding"/>
    <property type="evidence" value="ECO:0007669"/>
    <property type="project" value="UniProtKB-UniRule"/>
</dbReference>
<dbReference type="Pfam" id="PF01751">
    <property type="entry name" value="Toprim"/>
    <property type="match status" value="1"/>
</dbReference>
<dbReference type="InterPro" id="IPR034160">
    <property type="entry name" value="TOPRIM_GyrB"/>
</dbReference>
<evidence type="ECO:0000256" key="9">
    <source>
        <dbReference type="ARBA" id="ARBA00023235"/>
    </source>
</evidence>
<comment type="function">
    <text evidence="10">A type II topoisomerase that negatively supercoils closed circular double-stranded (ds) DNA in an ATP-dependent manner to modulate DNA topology and maintain chromosomes in an underwound state. Negative supercoiling favors strand separation, and DNA replication, transcription, recombination and repair, all of which involve strand separation. Also able to catalyze the interconversion of other topological isomers of dsDNA rings, including catenanes and knotted rings. Type II topoisomerases break and join 2 DNA strands simultaneously in an ATP-dependent manner.</text>
</comment>
<protein>
    <recommendedName>
        <fullName evidence="10">DNA gyrase subunit B</fullName>
        <ecNumber evidence="10">5.6.2.2</ecNumber>
    </recommendedName>
</protein>
<keyword evidence="7 10" id="KW-0799">Topoisomerase</keyword>
<reference evidence="14" key="1">
    <citation type="submission" date="2018-12" db="EMBL/GenBank/DDBJ databases">
        <title>Tengunoibacter tsumagoiensis gen. nov., sp. nov., Dictyobacter kobayashii sp. nov., D. alpinus sp. nov., and D. joshuensis sp. nov. and description of Dictyobacteraceae fam. nov. within the order Ktedonobacterales isolated from Tengu-no-mugimeshi.</title>
        <authorList>
            <person name="Wang C.M."/>
            <person name="Zheng Y."/>
            <person name="Sakai Y."/>
            <person name="Toyoda A."/>
            <person name="Minakuchi Y."/>
            <person name="Abe K."/>
            <person name="Yokota A."/>
            <person name="Yabe S."/>
        </authorList>
    </citation>
    <scope>NUCLEOTIDE SEQUENCE [LARGE SCALE GENOMIC DNA]</scope>
    <source>
        <strain evidence="14">Uno3</strain>
    </source>
</reference>
<comment type="catalytic activity">
    <reaction evidence="1 10">
        <text>ATP-dependent breakage, passage and rejoining of double-stranded DNA.</text>
        <dbReference type="EC" id="5.6.2.2"/>
    </reaction>
</comment>
<dbReference type="PANTHER" id="PTHR45866">
    <property type="entry name" value="DNA GYRASE/TOPOISOMERASE SUBUNIT B"/>
    <property type="match status" value="1"/>
</dbReference>
<keyword evidence="10" id="KW-0963">Cytoplasm</keyword>
<keyword evidence="6 10" id="KW-0460">Magnesium</keyword>
<proteinExistence type="inferred from homology"/>
<gene>
    <name evidence="13" type="primary">gyrB_1</name>
    <name evidence="10" type="synonym">gyrB</name>
    <name evidence="13" type="ORF">KTT_05160</name>
</gene>
<keyword evidence="8" id="KW-0238">DNA-binding</keyword>
<dbReference type="PROSITE" id="PS00177">
    <property type="entry name" value="TOPOISOMERASE_II"/>
    <property type="match status" value="1"/>
</dbReference>
<evidence type="ECO:0000256" key="8">
    <source>
        <dbReference type="ARBA" id="ARBA00023125"/>
    </source>
</evidence>
<evidence type="ECO:0000256" key="10">
    <source>
        <dbReference type="HAMAP-Rule" id="MF_01898"/>
    </source>
</evidence>
<dbReference type="GO" id="GO:0046872">
    <property type="term" value="F:metal ion binding"/>
    <property type="evidence" value="ECO:0007669"/>
    <property type="project" value="UniProtKB-KW"/>
</dbReference>
<dbReference type="CDD" id="cd00822">
    <property type="entry name" value="TopoII_Trans_DNA_gyrase"/>
    <property type="match status" value="1"/>
</dbReference>
<dbReference type="SUPFAM" id="SSF55874">
    <property type="entry name" value="ATPase domain of HSP90 chaperone/DNA topoisomerase II/histidine kinase"/>
    <property type="match status" value="1"/>
</dbReference>
<keyword evidence="14" id="KW-1185">Reference proteome</keyword>
<dbReference type="Pfam" id="PF00204">
    <property type="entry name" value="DNA_gyraseB"/>
    <property type="match status" value="1"/>
</dbReference>
<dbReference type="FunFam" id="3.30.565.10:FF:000002">
    <property type="entry name" value="DNA gyrase subunit B"/>
    <property type="match status" value="1"/>
</dbReference>
<dbReference type="SMART" id="SM00387">
    <property type="entry name" value="HATPase_c"/>
    <property type="match status" value="1"/>
</dbReference>
<dbReference type="NCBIfam" id="NF011501">
    <property type="entry name" value="PRK14939.1"/>
    <property type="match status" value="1"/>
</dbReference>
<dbReference type="InterPro" id="IPR011557">
    <property type="entry name" value="GyrB"/>
</dbReference>
<dbReference type="GO" id="GO:0006265">
    <property type="term" value="P:DNA topological change"/>
    <property type="evidence" value="ECO:0007669"/>
    <property type="project" value="UniProtKB-UniRule"/>
</dbReference>
<evidence type="ECO:0000256" key="2">
    <source>
        <dbReference type="ARBA" id="ARBA00010708"/>
    </source>
</evidence>
<dbReference type="GO" id="GO:0005694">
    <property type="term" value="C:chromosome"/>
    <property type="evidence" value="ECO:0007669"/>
    <property type="project" value="InterPro"/>
</dbReference>